<evidence type="ECO:0000313" key="1">
    <source>
        <dbReference type="EMBL" id="QNE19889.1"/>
    </source>
</evidence>
<accession>A0A7G6X0X4</accession>
<dbReference type="KEGG" id="kqi:F1D05_20720"/>
<proteinExistence type="predicted"/>
<reference evidence="2" key="1">
    <citation type="submission" date="2019-09" db="EMBL/GenBank/DDBJ databases">
        <title>Antimicrobial potential of Antarctic Bacteria.</title>
        <authorList>
            <person name="Benaud N."/>
            <person name="Edwards R.J."/>
            <person name="Ferrari B.C."/>
        </authorList>
    </citation>
    <scope>NUCLEOTIDE SEQUENCE [LARGE SCALE GENOMIC DNA]</scope>
    <source>
        <strain evidence="2">SPB151</strain>
    </source>
</reference>
<dbReference type="RefSeq" id="WP_185441828.1">
    <property type="nucleotide sequence ID" value="NZ_CP043661.1"/>
</dbReference>
<protein>
    <submittedName>
        <fullName evidence="1">Uncharacterized protein</fullName>
    </submittedName>
</protein>
<dbReference type="AlphaFoldDB" id="A0A7G6X0X4"/>
<gene>
    <name evidence="1" type="ORF">F1D05_20720</name>
</gene>
<reference evidence="1 2" key="2">
    <citation type="journal article" date="2020" name="Microbiol. Resour. Announc.">
        <title>Antarctic desert soil bacteria exhibit high novel natural product potential, evaluated through long-read genome sequencing and comparative genomics.</title>
        <authorList>
            <person name="Benaud N."/>
            <person name="Edwards R.J."/>
            <person name="Amos T.G."/>
            <person name="D'Agostino P.M."/>
            <person name="Gutierrez-Chavez C."/>
            <person name="Montgomery K."/>
            <person name="Nicetic I."/>
            <person name="Ferrari B.C."/>
        </authorList>
    </citation>
    <scope>NUCLEOTIDE SEQUENCE [LARGE SCALE GENOMIC DNA]</scope>
    <source>
        <strain evidence="1 2">SPB151</strain>
    </source>
</reference>
<sequence>MTLGQKATAVIRVRPYTNLTATIQRWNGSAWVTHSSVPVRSGDGTYSYTPTARGTQTFRYLVPSSTYSGLKIDWIATAGFTLTVR</sequence>
<dbReference type="Proteomes" id="UP000515563">
    <property type="component" value="Chromosome"/>
</dbReference>
<evidence type="ECO:0000313" key="2">
    <source>
        <dbReference type="Proteomes" id="UP000515563"/>
    </source>
</evidence>
<dbReference type="EMBL" id="CP043661">
    <property type="protein sequence ID" value="QNE19889.1"/>
    <property type="molecule type" value="Genomic_DNA"/>
</dbReference>
<keyword evidence="2" id="KW-1185">Reference proteome</keyword>
<name>A0A7G6X0X4_9ACTN</name>
<organism evidence="1 2">
    <name type="scientific">Kribbella qitaiheensis</name>
    <dbReference type="NCBI Taxonomy" id="1544730"/>
    <lineage>
        <taxon>Bacteria</taxon>
        <taxon>Bacillati</taxon>
        <taxon>Actinomycetota</taxon>
        <taxon>Actinomycetes</taxon>
        <taxon>Propionibacteriales</taxon>
        <taxon>Kribbellaceae</taxon>
        <taxon>Kribbella</taxon>
    </lineage>
</organism>